<dbReference type="AlphaFoldDB" id="A0A242K450"/>
<organism evidence="1">
    <name type="scientific">Candidatus Enterococcus clewellii</name>
    <dbReference type="NCBI Taxonomy" id="1834193"/>
    <lineage>
        <taxon>Bacteria</taxon>
        <taxon>Bacillati</taxon>
        <taxon>Bacillota</taxon>
        <taxon>Bacilli</taxon>
        <taxon>Lactobacillales</taxon>
        <taxon>Enterococcaceae</taxon>
        <taxon>Enterococcus</taxon>
    </lineage>
</organism>
<name>A0A242K450_9ENTE</name>
<reference evidence="2" key="3">
    <citation type="submission" date="2024-03" db="EMBL/GenBank/DDBJ databases">
        <title>The Genome Sequence of Enterococcus sp. DIV0242b.</title>
        <authorList>
            <consortium name="The Broad Institute Genomics Platform"/>
            <consortium name="The Broad Institute Microbial Omics Core"/>
            <consortium name="The Broad Institute Genomic Center for Infectious Diseases"/>
            <person name="Earl A."/>
            <person name="Manson A."/>
            <person name="Gilmore M."/>
            <person name="Schwartman J."/>
            <person name="Shea T."/>
            <person name="Abouelleil A."/>
            <person name="Cao P."/>
            <person name="Chapman S."/>
            <person name="Cusick C."/>
            <person name="Young S."/>
            <person name="Neafsey D."/>
            <person name="Nusbaum C."/>
            <person name="Birren B."/>
        </authorList>
    </citation>
    <scope>NUCLEOTIDE SEQUENCE</scope>
    <source>
        <strain evidence="2">9E7_DIV0242</strain>
    </source>
</reference>
<dbReference type="OrthoDB" id="9816277at2"/>
<evidence type="ECO:0000313" key="3">
    <source>
        <dbReference type="Proteomes" id="UP000195141"/>
    </source>
</evidence>
<dbReference type="EMBL" id="NGMM01000005">
    <property type="protein sequence ID" value="OTP13681.1"/>
    <property type="molecule type" value="Genomic_DNA"/>
</dbReference>
<dbReference type="EMBL" id="CP147247">
    <property type="protein sequence ID" value="WYJ89927.1"/>
    <property type="molecule type" value="Genomic_DNA"/>
</dbReference>
<evidence type="ECO:0000313" key="1">
    <source>
        <dbReference type="EMBL" id="OTP13681.1"/>
    </source>
</evidence>
<sequence length="95" mass="10977">MTEWTGEKLANYLQKEYGTSDPIKLAKIYGFNFRYHNFDDSDPAFYIAGINGRKDIYLSTSIPNNQIPFYIGQQLGRYLLYNPDQIEKGDNNGIL</sequence>
<reference evidence="1" key="1">
    <citation type="submission" date="2017-05" db="EMBL/GenBank/DDBJ databases">
        <title>The Genome Sequence of Enterococcus sp. 9E7_DIV0242.</title>
        <authorList>
            <consortium name="The Broad Institute Genomics Platform"/>
            <consortium name="The Broad Institute Genomic Center for Infectious Diseases"/>
            <person name="Earl A."/>
            <person name="Manson A."/>
            <person name="Schwartman J."/>
            <person name="Gilmore M."/>
            <person name="Abouelleil A."/>
            <person name="Cao P."/>
            <person name="Chapman S."/>
            <person name="Cusick C."/>
            <person name="Shea T."/>
            <person name="Young S."/>
            <person name="Neafsey D."/>
            <person name="Nusbaum C."/>
            <person name="Birren B."/>
        </authorList>
    </citation>
    <scope>NUCLEOTIDE SEQUENCE [LARGE SCALE GENOMIC DNA]</scope>
    <source>
        <strain evidence="1">9E7_DIV0242</strain>
    </source>
</reference>
<gene>
    <name evidence="2" type="ORF">A5888_001655</name>
    <name evidence="1" type="ORF">A5888_003159</name>
</gene>
<accession>A0A242K450</accession>
<dbReference type="Proteomes" id="UP000195141">
    <property type="component" value="Chromosome"/>
</dbReference>
<dbReference type="RefSeq" id="WP_086350155.1">
    <property type="nucleotide sequence ID" value="NZ_CP147247.1"/>
</dbReference>
<protein>
    <submittedName>
        <fullName evidence="1">Uncharacterized protein</fullName>
    </submittedName>
</protein>
<proteinExistence type="predicted"/>
<evidence type="ECO:0000313" key="2">
    <source>
        <dbReference type="EMBL" id="WYJ89927.1"/>
    </source>
</evidence>
<reference evidence="2" key="2">
    <citation type="submission" date="2017-05" db="EMBL/GenBank/DDBJ databases">
        <authorList>
            <consortium name="The Broad Institute Genomics Platform"/>
            <consortium name="The Broad Institute Genomic Center for Infectious Diseases"/>
            <person name="Earl A."/>
            <person name="Manson A."/>
            <person name="Schwartman J."/>
            <person name="Gilmore M."/>
            <person name="Abouelleil A."/>
            <person name="Cao P."/>
            <person name="Chapman S."/>
            <person name="Cusick C."/>
            <person name="Shea T."/>
            <person name="Young S."/>
            <person name="Neafsey D."/>
            <person name="Nusbaum C."/>
            <person name="Birren B."/>
        </authorList>
    </citation>
    <scope>NUCLEOTIDE SEQUENCE</scope>
    <source>
        <strain evidence="2">9E7_DIV0242</strain>
    </source>
</reference>
<keyword evidence="3" id="KW-1185">Reference proteome</keyword>